<dbReference type="InterPro" id="IPR011545">
    <property type="entry name" value="DEAD/DEAH_box_helicase_dom"/>
</dbReference>
<dbReference type="InterPro" id="IPR003593">
    <property type="entry name" value="AAA+_ATPase"/>
</dbReference>
<evidence type="ECO:0000313" key="9">
    <source>
        <dbReference type="Proteomes" id="UP000266091"/>
    </source>
</evidence>
<name>A0A388SBA7_9BURK</name>
<dbReference type="NCBIfam" id="TIGR01967">
    <property type="entry name" value="DEAH_box_HrpA"/>
    <property type="match status" value="1"/>
</dbReference>
<dbReference type="FunFam" id="1.20.120.1080:FF:000005">
    <property type="entry name" value="ATP-dependent helicase HrpA"/>
    <property type="match status" value="1"/>
</dbReference>
<dbReference type="GO" id="GO:0003723">
    <property type="term" value="F:RNA binding"/>
    <property type="evidence" value="ECO:0007669"/>
    <property type="project" value="TreeGrafter"/>
</dbReference>
<feature type="region of interest" description="Disordered" evidence="5">
    <location>
        <begin position="1"/>
        <end position="234"/>
    </location>
</feature>
<proteinExistence type="predicted"/>
<dbReference type="Pfam" id="PF21010">
    <property type="entry name" value="HA2_C"/>
    <property type="match status" value="1"/>
</dbReference>
<evidence type="ECO:0000256" key="1">
    <source>
        <dbReference type="ARBA" id="ARBA00022741"/>
    </source>
</evidence>
<evidence type="ECO:0000256" key="3">
    <source>
        <dbReference type="ARBA" id="ARBA00022806"/>
    </source>
</evidence>
<dbReference type="InterPro" id="IPR024590">
    <property type="entry name" value="HrpA_C"/>
</dbReference>
<dbReference type="Proteomes" id="UP000266091">
    <property type="component" value="Unassembled WGS sequence"/>
</dbReference>
<reference evidence="8 9" key="1">
    <citation type="journal article" date="2018" name="Int. J. Syst. Evol. Microbiol.">
        <title>Mesosutterella multiformis gen. nov., sp. nov., a member of the family Sutterellaceae and Sutterella megalosphaeroides sp. nov., isolated from human faeces.</title>
        <authorList>
            <person name="Sakamoto M."/>
            <person name="Ikeyama N."/>
            <person name="Kunihiro T."/>
            <person name="Iino T."/>
            <person name="Yuki M."/>
            <person name="Ohkuma M."/>
        </authorList>
    </citation>
    <scope>NUCLEOTIDE SEQUENCE [LARGE SCALE GENOMIC DNA]</scope>
    <source>
        <strain evidence="8 9">4NBBH2</strain>
    </source>
</reference>
<dbReference type="InterPro" id="IPR001650">
    <property type="entry name" value="Helicase_C-like"/>
</dbReference>
<feature type="domain" description="Helicase ATP-binding" evidence="6">
    <location>
        <begin position="252"/>
        <end position="415"/>
    </location>
</feature>
<feature type="compositionally biased region" description="Basic and acidic residues" evidence="5">
    <location>
        <begin position="22"/>
        <end position="40"/>
    </location>
</feature>
<evidence type="ECO:0000256" key="2">
    <source>
        <dbReference type="ARBA" id="ARBA00022801"/>
    </source>
</evidence>
<dbReference type="PANTHER" id="PTHR18934">
    <property type="entry name" value="ATP-DEPENDENT RNA HELICASE"/>
    <property type="match status" value="1"/>
</dbReference>
<dbReference type="SMART" id="SM00490">
    <property type="entry name" value="HELICc"/>
    <property type="match status" value="1"/>
</dbReference>
<dbReference type="GO" id="GO:0005524">
    <property type="term" value="F:ATP binding"/>
    <property type="evidence" value="ECO:0007669"/>
    <property type="project" value="UniProtKB-KW"/>
</dbReference>
<dbReference type="SMART" id="SM00847">
    <property type="entry name" value="HA2"/>
    <property type="match status" value="1"/>
</dbReference>
<gene>
    <name evidence="8" type="ORF">MESMUL_09420</name>
</gene>
<accession>A0A388SBA7</accession>
<evidence type="ECO:0000259" key="7">
    <source>
        <dbReference type="PROSITE" id="PS51194"/>
    </source>
</evidence>
<sequence>MKLENTGKSLSDLASLLTERSSSGKEKENEAGKADFDPLHPFKAKKKRSAAVPAGAKPFFPKEGASGFGALAGLRAEPETAAPSVSRKTEKKASSLYKTPASRPAVKTARTEPVKPVSPAAREVKPNRPEGPRLQTAPAARKPSVPRPDQTVRTEQSPAPIQKEEPREGIRFPKLKNAQGKSQTASQKKEAGKPSHPEPKQDSHPKKPKQHHRHADRRTDAARPVQMPVRNPVPPFELMEGLPVSARADEIIKAIRENQVVIVAGETGSGKTTQLPKLCMMAGRGTAGLIGHTQPRRIAASSVAKRIAEELHTELGTVVGYKVRFSDHTTSGITVKLMTDGILLAETQTDPQLRAYDTLIIDEAHERSINIDFLLGYLKRLLAKRRDLKVIITSATIDTERFAKHFGRDEDHPAPIIQVSGRTYPVEVRYRAIEDDDSNDDKTLMGAISDAVDELEMAGRGDILVFLPGEREIREAAETLRKNDPQNRVDILPLYARLPAEQQERVFKSGGKRRIVLATNVAETSITVPGIRYVVDTGLARVKRYSYRNKVEQLLIEPISQAAANQRSGRCGRVADGICIRLYSETDFARRPAYTDPEIMRSNLAAVILRMKSLGLGDVKDFPFVQAPPARAISDGYAILSELNCVDDRGGLTKIGRTLSQLPVDPKLSRMLLAASENDALAEVLIIAAGLSVQDPRERPPEQAAAADEAHRKLSDAKSDFLSYVKLWNYVEKAYRDKESNRRFQDQMKRQFLSPRRLHEWHDVVNQLLDMVKGLGWRINTAPATFEQVHCSLLTGLLGSVGMRRVDADFRAPPYMGARGIRFWIWPGSPRAKKCGPWIVAAEIVETSRLFARCVADVTPEWIERIGAHLIKKSWTEPHWEKKRGEVVALEKGTLYGLPVYGSRTVSYAKHDPKLSREIFIREALVEGEFESQAPFFQHNQTLIHEIRDLEQKSRRPDVLVDDEDIFAFYDEKLGDEVCDAASLEAWRKEAEADNPKLLWLSRDDLMRHSAQGITLDMYPKTITMAGISMALNYYFDPGSPRDGVTLVVPLFALNQVDERRCEWLVPGMLKEKIRALVKSLPPRLRRNCIPIPEYAEGFFERYGIGEVPEEHLLDVLIRDLREEKSTICEQRDFKLEQLAPHLFMNYKVIDEHGRQLDMDRSLAKLRSNLGAKARETFQGLADHDAKVVDELEDSITTWSFDELPELMEIHRKGQTLIGIPALVDHGDTVSLEVFDDPQKAASVHRVGLRRLFRIQLREQVRFIDKNLRSLQSALMQSAAVPQISRSFDNFEDLKTQVIDGALERTALADPLPKNRQDFYSRLEDTKGRLSLVAQDLARTFEDLMREAVRIPKLLNGYKGQKELREDVEEQLGQLFPKHFLVTVPAKAFSNYPRYVAAIVMRLEKFRDSPARDAEKTSEIHQLEVPYFRRVAELRGQKEPRLEEFFWQLQELRVSLFAQQLRTPIPVSVKRLQKIWNSIKY</sequence>
<keyword evidence="4" id="KW-0067">ATP-binding</keyword>
<feature type="compositionally biased region" description="Basic residues" evidence="5">
    <location>
        <begin position="206"/>
        <end position="216"/>
    </location>
</feature>
<feature type="compositionally biased region" description="Basic and acidic residues" evidence="5">
    <location>
        <begin position="162"/>
        <end position="171"/>
    </location>
</feature>
<dbReference type="Pfam" id="PF00271">
    <property type="entry name" value="Helicase_C"/>
    <property type="match status" value="1"/>
</dbReference>
<dbReference type="PROSITE" id="PS51194">
    <property type="entry name" value="HELICASE_CTER"/>
    <property type="match status" value="1"/>
</dbReference>
<keyword evidence="1" id="KW-0547">Nucleotide-binding</keyword>
<dbReference type="InterPro" id="IPR014001">
    <property type="entry name" value="Helicase_ATP-bd"/>
</dbReference>
<keyword evidence="2" id="KW-0378">Hydrolase</keyword>
<feature type="domain" description="Helicase C-terminal" evidence="7">
    <location>
        <begin position="447"/>
        <end position="615"/>
    </location>
</feature>
<dbReference type="RefSeq" id="WP_116269939.1">
    <property type="nucleotide sequence ID" value="NZ_BGZJ01000001.1"/>
</dbReference>
<evidence type="ECO:0000256" key="5">
    <source>
        <dbReference type="SAM" id="MobiDB-lite"/>
    </source>
</evidence>
<dbReference type="GO" id="GO:0003724">
    <property type="term" value="F:RNA helicase activity"/>
    <property type="evidence" value="ECO:0007669"/>
    <property type="project" value="InterPro"/>
</dbReference>
<comment type="caution">
    <text evidence="8">The sequence shown here is derived from an EMBL/GenBank/DDBJ whole genome shotgun (WGS) entry which is preliminary data.</text>
</comment>
<evidence type="ECO:0000256" key="4">
    <source>
        <dbReference type="ARBA" id="ARBA00022840"/>
    </source>
</evidence>
<dbReference type="SMART" id="SM00382">
    <property type="entry name" value="AAA"/>
    <property type="match status" value="1"/>
</dbReference>
<dbReference type="Gene3D" id="3.40.50.300">
    <property type="entry name" value="P-loop containing nucleotide triphosphate hydrolases"/>
    <property type="match status" value="2"/>
</dbReference>
<dbReference type="PROSITE" id="PS51192">
    <property type="entry name" value="HELICASE_ATP_BIND_1"/>
    <property type="match status" value="1"/>
</dbReference>
<dbReference type="Pfam" id="PF11898">
    <property type="entry name" value="DUF3418"/>
    <property type="match status" value="1"/>
</dbReference>
<dbReference type="Pfam" id="PF07717">
    <property type="entry name" value="OB_NTP_bind"/>
    <property type="match status" value="1"/>
</dbReference>
<dbReference type="CDD" id="cd18791">
    <property type="entry name" value="SF2_C_RHA"/>
    <property type="match status" value="1"/>
</dbReference>
<accession>A0A401LJB0</accession>
<evidence type="ECO:0000313" key="8">
    <source>
        <dbReference type="EMBL" id="GBO93588.1"/>
    </source>
</evidence>
<dbReference type="Pfam" id="PF00270">
    <property type="entry name" value="DEAD"/>
    <property type="match status" value="1"/>
</dbReference>
<dbReference type="EMBL" id="BGZJ01000001">
    <property type="protein sequence ID" value="GBO93588.1"/>
    <property type="molecule type" value="Genomic_DNA"/>
</dbReference>
<dbReference type="InterPro" id="IPR007502">
    <property type="entry name" value="Helicase-assoc_dom"/>
</dbReference>
<dbReference type="InterPro" id="IPR010222">
    <property type="entry name" value="RNA_helicase_HrpA"/>
</dbReference>
<dbReference type="OrthoDB" id="9805617at2"/>
<organism evidence="8 9">
    <name type="scientific">Mesosutterella multiformis</name>
    <dbReference type="NCBI Taxonomy" id="2259133"/>
    <lineage>
        <taxon>Bacteria</taxon>
        <taxon>Pseudomonadati</taxon>
        <taxon>Pseudomonadota</taxon>
        <taxon>Betaproteobacteria</taxon>
        <taxon>Burkholderiales</taxon>
        <taxon>Sutterellaceae</taxon>
        <taxon>Mesosutterella</taxon>
    </lineage>
</organism>
<dbReference type="SUPFAM" id="SSF52540">
    <property type="entry name" value="P-loop containing nucleoside triphosphate hydrolases"/>
    <property type="match status" value="1"/>
</dbReference>
<dbReference type="InterPro" id="IPR027417">
    <property type="entry name" value="P-loop_NTPase"/>
</dbReference>
<protein>
    <submittedName>
        <fullName evidence="8">ATP-dependent helicase</fullName>
    </submittedName>
</protein>
<keyword evidence="3 8" id="KW-0347">Helicase</keyword>
<dbReference type="PANTHER" id="PTHR18934:SF99">
    <property type="entry name" value="ATP-DEPENDENT RNA HELICASE DHX37-RELATED"/>
    <property type="match status" value="1"/>
</dbReference>
<dbReference type="InterPro" id="IPR011709">
    <property type="entry name" value="DEAD-box_helicase_OB_fold"/>
</dbReference>
<dbReference type="GO" id="GO:0016787">
    <property type="term" value="F:hydrolase activity"/>
    <property type="evidence" value="ECO:0007669"/>
    <property type="project" value="UniProtKB-KW"/>
</dbReference>
<keyword evidence="9" id="KW-1185">Reference proteome</keyword>
<evidence type="ECO:0000259" key="6">
    <source>
        <dbReference type="PROSITE" id="PS51192"/>
    </source>
</evidence>
<feature type="compositionally biased region" description="Basic and acidic residues" evidence="5">
    <location>
        <begin position="187"/>
        <end position="205"/>
    </location>
</feature>
<feature type="compositionally biased region" description="Basic and acidic residues" evidence="5">
    <location>
        <begin position="122"/>
        <end position="131"/>
    </location>
</feature>
<dbReference type="SMART" id="SM00487">
    <property type="entry name" value="DEXDc"/>
    <property type="match status" value="1"/>
</dbReference>
<dbReference type="Gene3D" id="1.20.120.1080">
    <property type="match status" value="1"/>
</dbReference>